<sequence>MTLLPIIHNLLATNLDMAENNIRIISPQVFSGVPNLDTLDLSKNKLDDESFSQNPLSNLTFLKKLNLDGNQFTSIPALPPSLEELRMNNNKLSALSPHCFKDLMNLLNLELEKNTLHEGNVSPQAFRPLERLLELQLDNNRFRSLPLGLPPSLQKLEMNGNLVEEVTEEALRGCVHLGVLELSHNLLHEQGIATHAWTRFKSLEALDLSYNKFTSVPMNLPRLHKLNLQHNNISHIAAFTFRHMRSSLQSLCLSHNALSNEGMDRVSFVGTYRSLGELLLDNNRLGEVPRCVRQFKNLQVLRLDNNQIRLVRQWGVCHPRNSGSSLTSIHLENNLLDVERIPPNAFSCLTDAQGLVLYPQQRLSHDR</sequence>
<evidence type="ECO:0000256" key="1">
    <source>
        <dbReference type="ARBA" id="ARBA00022614"/>
    </source>
</evidence>
<dbReference type="InterPro" id="IPR032675">
    <property type="entry name" value="LRR_dom_sf"/>
</dbReference>
<dbReference type="KEGG" id="clum:117733588"/>
<dbReference type="GO" id="GO:0070052">
    <property type="term" value="F:collagen V binding"/>
    <property type="evidence" value="ECO:0007669"/>
    <property type="project" value="TreeGrafter"/>
</dbReference>
<dbReference type="GeneID" id="117733588"/>
<dbReference type="RefSeq" id="XP_034393246.1">
    <property type="nucleotide sequence ID" value="XM_034537355.1"/>
</dbReference>
<dbReference type="Pfam" id="PF13855">
    <property type="entry name" value="LRR_8"/>
    <property type="match status" value="4"/>
</dbReference>
<dbReference type="Proteomes" id="UP000694565">
    <property type="component" value="Unplaced"/>
</dbReference>
<organism evidence="3 4">
    <name type="scientific">Cyclopterus lumpus</name>
    <name type="common">Lumpsucker</name>
    <dbReference type="NCBI Taxonomy" id="8103"/>
    <lineage>
        <taxon>Eukaryota</taxon>
        <taxon>Metazoa</taxon>
        <taxon>Chordata</taxon>
        <taxon>Craniata</taxon>
        <taxon>Vertebrata</taxon>
        <taxon>Euteleostomi</taxon>
        <taxon>Actinopterygii</taxon>
        <taxon>Neopterygii</taxon>
        <taxon>Teleostei</taxon>
        <taxon>Neoteleostei</taxon>
        <taxon>Acanthomorphata</taxon>
        <taxon>Eupercaria</taxon>
        <taxon>Perciformes</taxon>
        <taxon>Cottioidei</taxon>
        <taxon>Cottales</taxon>
        <taxon>Cyclopteridae</taxon>
        <taxon>Cyclopterus</taxon>
    </lineage>
</organism>
<dbReference type="AlphaFoldDB" id="A0A8C2X737"/>
<dbReference type="PANTHER" id="PTHR46544">
    <property type="entry name" value="EXTRACELLULAR MATRIX PROTEIN 2-RELATED"/>
    <property type="match status" value="1"/>
</dbReference>
<dbReference type="GO" id="GO:0030198">
    <property type="term" value="P:extracellular matrix organization"/>
    <property type="evidence" value="ECO:0007669"/>
    <property type="project" value="TreeGrafter"/>
</dbReference>
<keyword evidence="4" id="KW-1185">Reference proteome</keyword>
<dbReference type="Gene3D" id="3.80.10.10">
    <property type="entry name" value="Ribonuclease Inhibitor"/>
    <property type="match status" value="3"/>
</dbReference>
<evidence type="ECO:0000313" key="4">
    <source>
        <dbReference type="Proteomes" id="UP000694565"/>
    </source>
</evidence>
<protein>
    <submittedName>
        <fullName evidence="3">Si:dkey-32e6.6</fullName>
    </submittedName>
</protein>
<dbReference type="OrthoDB" id="676979at2759"/>
<keyword evidence="1" id="KW-0433">Leucine-rich repeat</keyword>
<dbReference type="Ensembl" id="ENSCLMT00005015344.1">
    <property type="protein sequence ID" value="ENSCLMP00005014390.1"/>
    <property type="gene ID" value="ENSCLMG00005007611.1"/>
</dbReference>
<dbReference type="SUPFAM" id="SSF52058">
    <property type="entry name" value="L domain-like"/>
    <property type="match status" value="1"/>
</dbReference>
<dbReference type="GO" id="GO:0008201">
    <property type="term" value="F:heparin binding"/>
    <property type="evidence" value="ECO:0007669"/>
    <property type="project" value="TreeGrafter"/>
</dbReference>
<dbReference type="SMART" id="SM00364">
    <property type="entry name" value="LRR_BAC"/>
    <property type="match status" value="5"/>
</dbReference>
<dbReference type="SMART" id="SM00369">
    <property type="entry name" value="LRR_TYP"/>
    <property type="match status" value="10"/>
</dbReference>
<gene>
    <name evidence="3" type="primary">si:dkey-32e6.6</name>
</gene>
<evidence type="ECO:0000256" key="2">
    <source>
        <dbReference type="ARBA" id="ARBA00022737"/>
    </source>
</evidence>
<dbReference type="GO" id="GO:0031012">
    <property type="term" value="C:extracellular matrix"/>
    <property type="evidence" value="ECO:0007669"/>
    <property type="project" value="TreeGrafter"/>
</dbReference>
<keyword evidence="2" id="KW-0677">Repeat</keyword>
<dbReference type="PROSITE" id="PS51450">
    <property type="entry name" value="LRR"/>
    <property type="match status" value="2"/>
</dbReference>
<reference evidence="3" key="2">
    <citation type="submission" date="2025-09" db="UniProtKB">
        <authorList>
            <consortium name="Ensembl"/>
        </authorList>
    </citation>
    <scope>IDENTIFICATION</scope>
</reference>
<dbReference type="GeneTree" id="ENSGT00940000164248"/>
<accession>A0A8C2X737</accession>
<dbReference type="GO" id="GO:0010811">
    <property type="term" value="P:positive regulation of cell-substrate adhesion"/>
    <property type="evidence" value="ECO:0007669"/>
    <property type="project" value="TreeGrafter"/>
</dbReference>
<dbReference type="InterPro" id="IPR001611">
    <property type="entry name" value="Leu-rich_rpt"/>
</dbReference>
<dbReference type="InterPro" id="IPR003591">
    <property type="entry name" value="Leu-rich_rpt_typical-subtyp"/>
</dbReference>
<dbReference type="InterPro" id="IPR043184">
    <property type="entry name" value="ECM2"/>
</dbReference>
<evidence type="ECO:0000313" key="3">
    <source>
        <dbReference type="Ensembl" id="ENSCLMP00005014390.1"/>
    </source>
</evidence>
<name>A0A8C2X737_CYCLU</name>
<reference evidence="3" key="1">
    <citation type="submission" date="2025-08" db="UniProtKB">
        <authorList>
            <consortium name="Ensembl"/>
        </authorList>
    </citation>
    <scope>IDENTIFICATION</scope>
</reference>
<dbReference type="PANTHER" id="PTHR46544:SF2">
    <property type="entry name" value="EXTRACELLULAR MATRIX PROTEIN 2-RELATED"/>
    <property type="match status" value="1"/>
</dbReference>
<proteinExistence type="predicted"/>